<reference evidence="1 2" key="1">
    <citation type="journal article" date="2016" name="Mol. Biol. Evol.">
        <title>Comparative Genomics of Early-Diverging Mushroom-Forming Fungi Provides Insights into the Origins of Lignocellulose Decay Capabilities.</title>
        <authorList>
            <person name="Nagy L.G."/>
            <person name="Riley R."/>
            <person name="Tritt A."/>
            <person name="Adam C."/>
            <person name="Daum C."/>
            <person name="Floudas D."/>
            <person name="Sun H."/>
            <person name="Yadav J.S."/>
            <person name="Pangilinan J."/>
            <person name="Larsson K.H."/>
            <person name="Matsuura K."/>
            <person name="Barry K."/>
            <person name="Labutti K."/>
            <person name="Kuo R."/>
            <person name="Ohm R.A."/>
            <person name="Bhattacharya S.S."/>
            <person name="Shirouzu T."/>
            <person name="Yoshinaga Y."/>
            <person name="Martin F.M."/>
            <person name="Grigoriev I.V."/>
            <person name="Hibbett D.S."/>
        </authorList>
    </citation>
    <scope>NUCLEOTIDE SEQUENCE [LARGE SCALE GENOMIC DNA]</scope>
    <source>
        <strain evidence="1 2">TUFC12733</strain>
    </source>
</reference>
<dbReference type="EMBL" id="KV417273">
    <property type="protein sequence ID" value="KZO99059.1"/>
    <property type="molecule type" value="Genomic_DNA"/>
</dbReference>
<evidence type="ECO:0000313" key="1">
    <source>
        <dbReference type="EMBL" id="KZO99059.1"/>
    </source>
</evidence>
<proteinExistence type="predicted"/>
<protein>
    <submittedName>
        <fullName evidence="1">Uncharacterized protein</fullName>
    </submittedName>
</protein>
<sequence>MIEIVDHPVGTNTFPFTSTPIKTITNEPTGRYDMGWLTGESWRLGGWWPGTRVRNIGKDSWTITSTRAYARTYRLCDCVSMQGALFGTPQN</sequence>
<dbReference type="AlphaFoldDB" id="A0A167PRQ9"/>
<dbReference type="Proteomes" id="UP000076738">
    <property type="component" value="Unassembled WGS sequence"/>
</dbReference>
<gene>
    <name evidence="1" type="ORF">CALVIDRAFT_398038</name>
</gene>
<evidence type="ECO:0000313" key="2">
    <source>
        <dbReference type="Proteomes" id="UP000076738"/>
    </source>
</evidence>
<organism evidence="1 2">
    <name type="scientific">Calocera viscosa (strain TUFC12733)</name>
    <dbReference type="NCBI Taxonomy" id="1330018"/>
    <lineage>
        <taxon>Eukaryota</taxon>
        <taxon>Fungi</taxon>
        <taxon>Dikarya</taxon>
        <taxon>Basidiomycota</taxon>
        <taxon>Agaricomycotina</taxon>
        <taxon>Dacrymycetes</taxon>
        <taxon>Dacrymycetales</taxon>
        <taxon>Dacrymycetaceae</taxon>
        <taxon>Calocera</taxon>
    </lineage>
</organism>
<accession>A0A167PRQ9</accession>
<keyword evidence="2" id="KW-1185">Reference proteome</keyword>
<name>A0A167PRQ9_CALVF</name>